<dbReference type="NCBIfam" id="TIGR00013">
    <property type="entry name" value="taut"/>
    <property type="match status" value="1"/>
</dbReference>
<feature type="active site" description="Proton acceptor; via imino nitrogen" evidence="9">
    <location>
        <position position="2"/>
    </location>
</feature>
<dbReference type="SMR" id="A0A010SCR7"/>
<name>A0A010SCR7_PSEFL</name>
<evidence type="ECO:0000256" key="4">
    <source>
        <dbReference type="ARBA" id="ARBA00011643"/>
    </source>
</evidence>
<evidence type="ECO:0000313" key="13">
    <source>
        <dbReference type="Proteomes" id="UP000022611"/>
    </source>
</evidence>
<feature type="domain" description="4-oxalocrotonate tautomerase-like" evidence="11">
    <location>
        <begin position="2"/>
        <end position="58"/>
    </location>
</feature>
<dbReference type="NCBIfam" id="NF002571">
    <property type="entry name" value="PRK02220.1"/>
    <property type="match status" value="1"/>
</dbReference>
<evidence type="ECO:0000256" key="2">
    <source>
        <dbReference type="ARBA" id="ARBA00003024"/>
    </source>
</evidence>
<keyword evidence="7 10" id="KW-0413">Isomerase</keyword>
<dbReference type="AlphaFoldDB" id="A0A010SCR7"/>
<evidence type="ECO:0000256" key="6">
    <source>
        <dbReference type="ARBA" id="ARBA00015750"/>
    </source>
</evidence>
<accession>A0A010SCR7</accession>
<dbReference type="PATRIC" id="fig|1042209.11.peg.130"/>
<dbReference type="PANTHER" id="PTHR35530">
    <property type="entry name" value="TAUTOMERASE-RELATED"/>
    <property type="match status" value="1"/>
</dbReference>
<dbReference type="GO" id="GO:0016853">
    <property type="term" value="F:isomerase activity"/>
    <property type="evidence" value="ECO:0007669"/>
    <property type="project" value="UniProtKB-UniRule"/>
</dbReference>
<keyword evidence="10" id="KW-0058">Aromatic hydrocarbons catabolism</keyword>
<protein>
    <recommendedName>
        <fullName evidence="6 10">2-hydroxymuconate tautomerase</fullName>
        <ecNumber evidence="5 10">5.3.2.6</ecNumber>
    </recommendedName>
    <alternativeName>
        <fullName evidence="8 10">4-oxalocrotonate tautomerase</fullName>
    </alternativeName>
</protein>
<dbReference type="Proteomes" id="UP000022611">
    <property type="component" value="Unassembled WGS sequence"/>
</dbReference>
<evidence type="ECO:0000256" key="8">
    <source>
        <dbReference type="ARBA" id="ARBA00029674"/>
    </source>
</evidence>
<evidence type="ECO:0000256" key="3">
    <source>
        <dbReference type="ARBA" id="ARBA00006723"/>
    </source>
</evidence>
<dbReference type="Gene3D" id="3.30.429.10">
    <property type="entry name" value="Macrophage Migration Inhibitory Factor"/>
    <property type="match status" value="1"/>
</dbReference>
<keyword evidence="12" id="KW-0614">Plasmid</keyword>
<sequence>MPIAQLYILDGRSNEQKETLIREVSEAMSRSLDAPIERVRVIITEMPKNHFGIGGEPASKLNR</sequence>
<evidence type="ECO:0000259" key="11">
    <source>
        <dbReference type="Pfam" id="PF01361"/>
    </source>
</evidence>
<dbReference type="Pfam" id="PF01361">
    <property type="entry name" value="Tautomerase"/>
    <property type="match status" value="1"/>
</dbReference>
<organism evidence="12 13">
    <name type="scientific">Pseudomonas fluorescens HK44</name>
    <dbReference type="NCBI Taxonomy" id="1042209"/>
    <lineage>
        <taxon>Bacteria</taxon>
        <taxon>Pseudomonadati</taxon>
        <taxon>Pseudomonadota</taxon>
        <taxon>Gammaproteobacteria</taxon>
        <taxon>Pseudomonadales</taxon>
        <taxon>Pseudomonadaceae</taxon>
        <taxon>Pseudomonas</taxon>
    </lineage>
</organism>
<dbReference type="OrthoDB" id="9799841at2"/>
<comment type="caution">
    <text evidence="12">The sequence shown here is derived from an EMBL/GenBank/DDBJ whole genome shotgun (WGS) entry which is preliminary data.</text>
</comment>
<evidence type="ECO:0000256" key="1">
    <source>
        <dbReference type="ARBA" id="ARBA00001379"/>
    </source>
</evidence>
<dbReference type="RefSeq" id="WP_011117424.1">
    <property type="nucleotide sequence ID" value="NZ_AFOY02000029.1"/>
</dbReference>
<comment type="subunit">
    <text evidence="4 10">Homohexamer.</text>
</comment>
<dbReference type="HOGENOM" id="CLU_148073_5_2_6"/>
<comment type="catalytic activity">
    <reaction evidence="1 10">
        <text>(2Z,4E)-2-hydroxyhexa-2,4-dienedioate = (3E)-2-oxohex-3-enedioate</text>
        <dbReference type="Rhea" id="RHEA:33431"/>
        <dbReference type="ChEBI" id="CHEBI:28080"/>
        <dbReference type="ChEBI" id="CHEBI:64908"/>
        <dbReference type="EC" id="5.3.2.6"/>
    </reaction>
</comment>
<evidence type="ECO:0000256" key="5">
    <source>
        <dbReference type="ARBA" id="ARBA00012667"/>
    </source>
</evidence>
<evidence type="ECO:0000313" key="12">
    <source>
        <dbReference type="EMBL" id="EXF91080.1"/>
    </source>
</evidence>
<dbReference type="InterPro" id="IPR018191">
    <property type="entry name" value="4-OT"/>
</dbReference>
<geneLocation type="plasmid" evidence="12">
    <name>pUTK21</name>
</geneLocation>
<dbReference type="PANTHER" id="PTHR35530:SF1">
    <property type="entry name" value="2-HYDROXYMUCONATE TAUTOMERASE"/>
    <property type="match status" value="1"/>
</dbReference>
<reference evidence="12 13" key="1">
    <citation type="journal article" date="2011" name="J. Bacteriol.">
        <title>Draft genome sequence of the polycyclic aromatic hydrocarbon-degrading, genetically engineered bioluminescent bioreporter Pseudomonas fluorescens HK44.</title>
        <authorList>
            <person name="Chauhan A."/>
            <person name="Layton A.C."/>
            <person name="Williams D.E."/>
            <person name="Smartt A.E."/>
            <person name="Ripp S."/>
            <person name="Karpinets T.V."/>
            <person name="Brown S.D."/>
            <person name="Sayler G.S."/>
        </authorList>
    </citation>
    <scope>NUCLEOTIDE SEQUENCE [LARGE SCALE GENOMIC DNA]</scope>
    <source>
        <strain evidence="12 13">HK44</strain>
        <plasmid evidence="12">pUTK21</plasmid>
    </source>
</reference>
<dbReference type="InterPro" id="IPR014347">
    <property type="entry name" value="Tautomerase/MIF_sf"/>
</dbReference>
<comment type="function">
    <text evidence="2">Catalyzes the ketonization of 2-hydroxymuconate stereoselectively to yield 2-oxo-3-hexenedioate.</text>
</comment>
<proteinExistence type="inferred from homology"/>
<evidence type="ECO:0000256" key="10">
    <source>
        <dbReference type="RuleBase" id="RU362032"/>
    </source>
</evidence>
<evidence type="ECO:0000256" key="9">
    <source>
        <dbReference type="PIRSR" id="PIRSR618191-1"/>
    </source>
</evidence>
<evidence type="ECO:0000256" key="7">
    <source>
        <dbReference type="ARBA" id="ARBA00023235"/>
    </source>
</evidence>
<dbReference type="EMBL" id="AFOY02000029">
    <property type="protein sequence ID" value="EXF91080.1"/>
    <property type="molecule type" value="Genomic_DNA"/>
</dbReference>
<dbReference type="InterPro" id="IPR004370">
    <property type="entry name" value="4-OT-like_dom"/>
</dbReference>
<gene>
    <name evidence="12" type="ORF">HK44_029620</name>
</gene>
<dbReference type="CDD" id="cd00491">
    <property type="entry name" value="4Oxalocrotonate_Tautomerase"/>
    <property type="match status" value="1"/>
</dbReference>
<comment type="similarity">
    <text evidence="3 10">Belongs to the 4-oxalocrotonate tautomerase family.</text>
</comment>
<dbReference type="SUPFAM" id="SSF55331">
    <property type="entry name" value="Tautomerase/MIF"/>
    <property type="match status" value="1"/>
</dbReference>
<dbReference type="EC" id="5.3.2.6" evidence="5 10"/>